<organism evidence="1 2">
    <name type="scientific">Gordonia spumicola</name>
    <dbReference type="NCBI Taxonomy" id="589161"/>
    <lineage>
        <taxon>Bacteria</taxon>
        <taxon>Bacillati</taxon>
        <taxon>Actinomycetota</taxon>
        <taxon>Actinomycetes</taxon>
        <taxon>Mycobacteriales</taxon>
        <taxon>Gordoniaceae</taxon>
        <taxon>Gordonia</taxon>
    </lineage>
</organism>
<comment type="caution">
    <text evidence="1">The sequence shown here is derived from an EMBL/GenBank/DDBJ whole genome shotgun (WGS) entry which is preliminary data.</text>
</comment>
<name>A0A7I9V5T6_9ACTN</name>
<sequence length="82" mass="9323">MRFTKGPNRFQTIDQVPTTICRTQVYVVSPEVQVSQAWIDTSAAWPQMRAYPELVDPRTGVAYSEPTCTYPCDRAGRITVLR</sequence>
<dbReference type="EMBL" id="BJOV01000002">
    <property type="protein sequence ID" value="GEE00617.1"/>
    <property type="molecule type" value="Genomic_DNA"/>
</dbReference>
<gene>
    <name evidence="1" type="ORF">nbrc107696_10630</name>
</gene>
<evidence type="ECO:0000313" key="2">
    <source>
        <dbReference type="Proteomes" id="UP000444960"/>
    </source>
</evidence>
<dbReference type="AlphaFoldDB" id="A0A7I9V5T6"/>
<proteinExistence type="predicted"/>
<reference evidence="2" key="1">
    <citation type="submission" date="2019-06" db="EMBL/GenBank/DDBJ databases">
        <title>Gordonia isolated from sludge of a wastewater treatment plant.</title>
        <authorList>
            <person name="Tamura T."/>
            <person name="Aoyama K."/>
            <person name="Kang Y."/>
            <person name="Saito S."/>
            <person name="Akiyama N."/>
            <person name="Yazawa K."/>
            <person name="Gonoi T."/>
            <person name="Mikami Y."/>
        </authorList>
    </citation>
    <scope>NUCLEOTIDE SEQUENCE [LARGE SCALE GENOMIC DNA]</scope>
    <source>
        <strain evidence="2">NBRC 107696</strain>
    </source>
</reference>
<keyword evidence="2" id="KW-1185">Reference proteome</keyword>
<accession>A0A7I9V5T6</accession>
<evidence type="ECO:0000313" key="1">
    <source>
        <dbReference type="EMBL" id="GEE00617.1"/>
    </source>
</evidence>
<dbReference type="Proteomes" id="UP000444960">
    <property type="component" value="Unassembled WGS sequence"/>
</dbReference>
<protein>
    <submittedName>
        <fullName evidence="1">Uncharacterized protein</fullName>
    </submittedName>
</protein>